<gene>
    <name evidence="5" type="primary">birA</name>
    <name evidence="7" type="ORF">NZ47_07290</name>
</gene>
<dbReference type="InterPro" id="IPR036388">
    <property type="entry name" value="WH-like_DNA-bd_sf"/>
</dbReference>
<dbReference type="CDD" id="cd00090">
    <property type="entry name" value="HTH_ARSR"/>
    <property type="match status" value="1"/>
</dbReference>
<dbReference type="GO" id="GO:0009249">
    <property type="term" value="P:protein lipoylation"/>
    <property type="evidence" value="ECO:0007669"/>
    <property type="project" value="UniProtKB-ARBA"/>
</dbReference>
<dbReference type="RefSeq" id="WP_039208478.1">
    <property type="nucleotide sequence ID" value="NZ_JSCE01000147.1"/>
</dbReference>
<proteinExistence type="inferred from homology"/>
<keyword evidence="5" id="KW-0238">DNA-binding</keyword>
<dbReference type="Gene3D" id="1.10.10.10">
    <property type="entry name" value="Winged helix-like DNA-binding domain superfamily/Winged helix DNA-binding domain"/>
    <property type="match status" value="1"/>
</dbReference>
<dbReference type="GO" id="GO:0004077">
    <property type="term" value="F:biotin--[biotin carboxyl-carrier protein] ligase activity"/>
    <property type="evidence" value="ECO:0007669"/>
    <property type="project" value="UniProtKB-UniRule"/>
</dbReference>
<keyword evidence="5" id="KW-0805">Transcription regulation</keyword>
<dbReference type="CDD" id="cd16442">
    <property type="entry name" value="BPL"/>
    <property type="match status" value="1"/>
</dbReference>
<accession>A0A0B2JZ40</accession>
<dbReference type="Pfam" id="PF03099">
    <property type="entry name" value="BPL_LplA_LipB"/>
    <property type="match status" value="1"/>
</dbReference>
<dbReference type="STRING" id="82374.NZ47_07290"/>
<dbReference type="InterPro" id="IPR030855">
    <property type="entry name" value="Bifunct_BirA"/>
</dbReference>
<comment type="similarity">
    <text evidence="5">Belongs to the biotin--protein ligase family.</text>
</comment>
<organism evidence="7 8">
    <name type="scientific">Anaerovibrio lipolyticus</name>
    <dbReference type="NCBI Taxonomy" id="82374"/>
    <lineage>
        <taxon>Bacteria</taxon>
        <taxon>Bacillati</taxon>
        <taxon>Bacillota</taxon>
        <taxon>Negativicutes</taxon>
        <taxon>Selenomonadales</taxon>
        <taxon>Selenomonadaceae</taxon>
        <taxon>Anaerovibrio</taxon>
    </lineage>
</organism>
<protein>
    <recommendedName>
        <fullName evidence="5">Bifunctional ligase/repressor BirA</fullName>
    </recommendedName>
    <alternativeName>
        <fullName evidence="5">Biotin--[acetyl-CoA-carboxylase] ligase</fullName>
        <ecNumber evidence="5">6.3.4.15</ecNumber>
    </alternativeName>
    <alternativeName>
        <fullName evidence="5">Biotin--protein ligase</fullName>
    </alternativeName>
    <alternativeName>
        <fullName evidence="5">Biotin-[acetyl-CoA carboxylase] synthetase</fullName>
    </alternativeName>
</protein>
<sequence length="323" mass="35373">MRQGILGLLRAAGDSYLSGEEIAEKLGVSRTAVWKHINELKAAGYNIESQARNGYKLVGAPDRLLPEVISHGLGNKIIGSNIVAFEDIASTNTEAKRLAAQGSPDGTIVVAESQNTGKGRLDRSFFCPKGGIWFSVILKPDFLPQEAPKCTLMAAVAIAEAMEKVGLRAGIKWPNDILYQGRKLVGILTEMSAEIDRINYVVIGMGINAIIDPKIFPEDIKDKAGSMSMFLGDFDRVAFFQEVLRRLEVHYLDVRRRGFAGVLDSWRRLSITLGEQINVLGINETFAGEAVDIDEDGALLVKPEGSEEIRKVYAGDVSIRPRK</sequence>
<dbReference type="InterPro" id="IPR036390">
    <property type="entry name" value="WH_DNA-bd_sf"/>
</dbReference>
<reference evidence="7 8" key="1">
    <citation type="journal article" date="2013" name="PLoS ONE">
        <title>Identification and characterization of three novel lipases belonging to families II and V from Anaerovibrio lipolyticus 5ST.</title>
        <authorList>
            <person name="Prive F."/>
            <person name="Kaderbhai N.N."/>
            <person name="Girdwood S."/>
            <person name="Worgan H.J."/>
            <person name="Pinloche E."/>
            <person name="Scollan N.D."/>
            <person name="Huws S.A."/>
            <person name="Newbold C.J."/>
        </authorList>
    </citation>
    <scope>NUCLEOTIDE SEQUENCE [LARGE SCALE GENOMIC DNA]</scope>
    <source>
        <strain evidence="7 8">5S</strain>
    </source>
</reference>
<dbReference type="GO" id="GO:0005737">
    <property type="term" value="C:cytoplasm"/>
    <property type="evidence" value="ECO:0007669"/>
    <property type="project" value="TreeGrafter"/>
</dbReference>
<evidence type="ECO:0000256" key="3">
    <source>
        <dbReference type="ARBA" id="ARBA00022840"/>
    </source>
</evidence>
<keyword evidence="1 5" id="KW-0436">Ligase</keyword>
<dbReference type="InterPro" id="IPR004143">
    <property type="entry name" value="BPL_LPL_catalytic"/>
</dbReference>
<dbReference type="Pfam" id="PF08279">
    <property type="entry name" value="HTH_11"/>
    <property type="match status" value="1"/>
</dbReference>
<dbReference type="SUPFAM" id="SSF55681">
    <property type="entry name" value="Class II aaRS and biotin synthetases"/>
    <property type="match status" value="1"/>
</dbReference>
<dbReference type="Proteomes" id="UP000030993">
    <property type="component" value="Unassembled WGS sequence"/>
</dbReference>
<evidence type="ECO:0000313" key="7">
    <source>
        <dbReference type="EMBL" id="KHM52018.1"/>
    </source>
</evidence>
<evidence type="ECO:0000256" key="1">
    <source>
        <dbReference type="ARBA" id="ARBA00022598"/>
    </source>
</evidence>
<evidence type="ECO:0000256" key="2">
    <source>
        <dbReference type="ARBA" id="ARBA00022741"/>
    </source>
</evidence>
<dbReference type="EMBL" id="JSCE01000147">
    <property type="protein sequence ID" value="KHM52018.1"/>
    <property type="molecule type" value="Genomic_DNA"/>
</dbReference>
<dbReference type="PANTHER" id="PTHR12835">
    <property type="entry name" value="BIOTIN PROTEIN LIGASE"/>
    <property type="match status" value="1"/>
</dbReference>
<dbReference type="InterPro" id="IPR003142">
    <property type="entry name" value="BPL_C"/>
</dbReference>
<dbReference type="InterPro" id="IPR045864">
    <property type="entry name" value="aa-tRNA-synth_II/BPL/LPL"/>
</dbReference>
<dbReference type="eggNOG" id="COG1654">
    <property type="taxonomic scope" value="Bacteria"/>
</dbReference>
<dbReference type="SUPFAM" id="SSF46785">
    <property type="entry name" value="Winged helix' DNA-binding domain"/>
    <property type="match status" value="1"/>
</dbReference>
<evidence type="ECO:0000313" key="8">
    <source>
        <dbReference type="Proteomes" id="UP000030993"/>
    </source>
</evidence>
<comment type="caution">
    <text evidence="5">Lacks conserved residue(s) required for the propagation of feature annotation.</text>
</comment>
<keyword evidence="5" id="KW-0678">Repressor</keyword>
<dbReference type="Gene3D" id="2.30.30.100">
    <property type="match status" value="1"/>
</dbReference>
<comment type="function">
    <text evidence="5">Acts both as a biotin--[acetyl-CoA-carboxylase] ligase and a repressor.</text>
</comment>
<dbReference type="GO" id="GO:0016740">
    <property type="term" value="F:transferase activity"/>
    <property type="evidence" value="ECO:0007669"/>
    <property type="project" value="UniProtKB-ARBA"/>
</dbReference>
<dbReference type="InterPro" id="IPR011991">
    <property type="entry name" value="ArsR-like_HTH"/>
</dbReference>
<name>A0A0B2JZ40_9FIRM</name>
<dbReference type="HAMAP" id="MF_00978">
    <property type="entry name" value="Bifunct_BirA"/>
    <property type="match status" value="1"/>
</dbReference>
<keyword evidence="8" id="KW-1185">Reference proteome</keyword>
<dbReference type="SUPFAM" id="SSF50037">
    <property type="entry name" value="C-terminal domain of transcriptional repressors"/>
    <property type="match status" value="1"/>
</dbReference>
<dbReference type="PANTHER" id="PTHR12835:SF5">
    <property type="entry name" value="BIOTIN--PROTEIN LIGASE"/>
    <property type="match status" value="1"/>
</dbReference>
<dbReference type="Pfam" id="PF02237">
    <property type="entry name" value="BPL_C"/>
    <property type="match status" value="1"/>
</dbReference>
<keyword evidence="2 5" id="KW-0547">Nucleotide-binding</keyword>
<feature type="domain" description="BPL/LPL catalytic" evidence="6">
    <location>
        <begin position="58"/>
        <end position="255"/>
    </location>
</feature>
<keyword evidence="5" id="KW-0804">Transcription</keyword>
<dbReference type="Gene3D" id="3.30.930.10">
    <property type="entry name" value="Bira Bifunctional Protein, Domain 2"/>
    <property type="match status" value="1"/>
</dbReference>
<keyword evidence="4 5" id="KW-0092">Biotin</keyword>
<dbReference type="InterPro" id="IPR008988">
    <property type="entry name" value="Transcriptional_repressor_C"/>
</dbReference>
<dbReference type="PROSITE" id="PS51733">
    <property type="entry name" value="BPL_LPL_CATALYTIC"/>
    <property type="match status" value="1"/>
</dbReference>
<comment type="catalytic activity">
    <reaction evidence="5">
        <text>biotin + L-lysyl-[protein] + ATP = N(6)-biotinyl-L-lysyl-[protein] + AMP + diphosphate + H(+)</text>
        <dbReference type="Rhea" id="RHEA:11756"/>
        <dbReference type="Rhea" id="RHEA-COMP:9752"/>
        <dbReference type="Rhea" id="RHEA-COMP:10505"/>
        <dbReference type="ChEBI" id="CHEBI:15378"/>
        <dbReference type="ChEBI" id="CHEBI:29969"/>
        <dbReference type="ChEBI" id="CHEBI:30616"/>
        <dbReference type="ChEBI" id="CHEBI:33019"/>
        <dbReference type="ChEBI" id="CHEBI:57586"/>
        <dbReference type="ChEBI" id="CHEBI:83144"/>
        <dbReference type="ChEBI" id="CHEBI:456215"/>
        <dbReference type="EC" id="6.3.4.15"/>
    </reaction>
</comment>
<evidence type="ECO:0000259" key="6">
    <source>
        <dbReference type="PROSITE" id="PS51733"/>
    </source>
</evidence>
<dbReference type="GO" id="GO:0003677">
    <property type="term" value="F:DNA binding"/>
    <property type="evidence" value="ECO:0007669"/>
    <property type="project" value="UniProtKB-UniRule"/>
</dbReference>
<evidence type="ECO:0000256" key="4">
    <source>
        <dbReference type="ARBA" id="ARBA00023267"/>
    </source>
</evidence>
<feature type="DNA-binding region" description="H-T-H motif" evidence="5">
    <location>
        <begin position="19"/>
        <end position="38"/>
    </location>
</feature>
<feature type="binding site" evidence="5">
    <location>
        <position position="183"/>
    </location>
    <ligand>
        <name>biotin</name>
        <dbReference type="ChEBI" id="CHEBI:57586"/>
    </ligand>
</feature>
<evidence type="ECO:0000256" key="5">
    <source>
        <dbReference type="HAMAP-Rule" id="MF_00978"/>
    </source>
</evidence>
<dbReference type="NCBIfam" id="TIGR00121">
    <property type="entry name" value="birA_ligase"/>
    <property type="match status" value="1"/>
</dbReference>
<dbReference type="EC" id="6.3.4.15" evidence="5"/>
<comment type="caution">
    <text evidence="7">The sequence shown here is derived from an EMBL/GenBank/DDBJ whole genome shotgun (WGS) entry which is preliminary data.</text>
</comment>
<dbReference type="eggNOG" id="COG0340">
    <property type="taxonomic scope" value="Bacteria"/>
</dbReference>
<dbReference type="InterPro" id="IPR004408">
    <property type="entry name" value="Biotin_CoA_COase_ligase"/>
</dbReference>
<dbReference type="InterPro" id="IPR013196">
    <property type="entry name" value="HTH_11"/>
</dbReference>
<dbReference type="GO" id="GO:0005524">
    <property type="term" value="F:ATP binding"/>
    <property type="evidence" value="ECO:0007669"/>
    <property type="project" value="UniProtKB-UniRule"/>
</dbReference>
<keyword evidence="3 5" id="KW-0067">ATP-binding</keyword>
<dbReference type="GO" id="GO:0006355">
    <property type="term" value="P:regulation of DNA-templated transcription"/>
    <property type="evidence" value="ECO:0007669"/>
    <property type="project" value="UniProtKB-UniRule"/>
</dbReference>
<feature type="binding site" evidence="5">
    <location>
        <position position="114"/>
    </location>
    <ligand>
        <name>biotin</name>
        <dbReference type="ChEBI" id="CHEBI:57586"/>
    </ligand>
</feature>
<dbReference type="AlphaFoldDB" id="A0A0B2JZ40"/>
<feature type="binding site" evidence="5">
    <location>
        <begin position="90"/>
        <end position="92"/>
    </location>
    <ligand>
        <name>biotin</name>
        <dbReference type="ChEBI" id="CHEBI:57586"/>
    </ligand>
</feature>